<dbReference type="AlphaFoldDB" id="A0AAP0ZMH2"/>
<protein>
    <submittedName>
        <fullName evidence="2">Uncharacterized protein</fullName>
    </submittedName>
</protein>
<reference evidence="2 3" key="2">
    <citation type="submission" date="2015-09" db="EMBL/GenBank/DDBJ databases">
        <title>Draft genome sequence of Xanthomonas oryzae pv. USA str. X11-5A.</title>
        <authorList>
            <person name="Knight B.M."/>
            <person name="Roberts D.P."/>
            <person name="Lin D."/>
            <person name="Hari K."/>
            <person name="Fletcher J."/>
            <person name="Melcher U."/>
            <person name="Blagden T."/>
            <person name="Winegar R.A."/>
        </authorList>
    </citation>
    <scope>NUCLEOTIDE SEQUENCE [LARGE SCALE GENOMIC DNA]</scope>
    <source>
        <strain evidence="2 3">X11-5A</strain>
    </source>
</reference>
<evidence type="ECO:0000313" key="3">
    <source>
        <dbReference type="Proteomes" id="UP000036790"/>
    </source>
</evidence>
<dbReference type="RefSeq" id="WP_019302414.1">
    <property type="nucleotide sequence ID" value="NZ_CP036251.1"/>
</dbReference>
<feature type="compositionally biased region" description="Polar residues" evidence="1">
    <location>
        <begin position="77"/>
        <end position="87"/>
    </location>
</feature>
<dbReference type="Proteomes" id="UP000036790">
    <property type="component" value="Unassembled WGS sequence"/>
</dbReference>
<sequence>MAVVLVLAVHGVLVLCLSRVASPSITERNDTDAPRMMLEFIARAQPPTNAKTPPAALQIRPIAATRSGSAIRAAPSQRAQTPNSTVLQPPAAHAAEGRSGLDDASATAGNSTQPLNLALPAVVVAPAAITHTLMQRTAPVDYQTTRFANAWTPDGGEIQQTWAFRSKLAGAALSMTGALERPCTQRERDQRLQKCFGKQYQGDVSPPTLPGN</sequence>
<accession>A0AAP0ZMH2</accession>
<feature type="region of interest" description="Disordered" evidence="1">
    <location>
        <begin position="68"/>
        <end position="109"/>
    </location>
</feature>
<comment type="caution">
    <text evidence="2">The sequence shown here is derived from an EMBL/GenBank/DDBJ whole genome shotgun (WGS) entry which is preliminary data.</text>
</comment>
<evidence type="ECO:0000313" key="2">
    <source>
        <dbReference type="EMBL" id="KOR46851.1"/>
    </source>
</evidence>
<reference evidence="2 3" key="1">
    <citation type="submission" date="2015-07" db="EMBL/GenBank/DDBJ databases">
        <authorList>
            <consortium name="Consortium for Microbial Forensics and Genomics (microFORGE)"/>
            <person name="Knight B.M."/>
            <person name="Roberts D.P."/>
            <person name="Lin D."/>
            <person name="Hari K."/>
            <person name="Fletcher J."/>
            <person name="Melcher U."/>
            <person name="Blagden T."/>
            <person name="Winegar R.A."/>
        </authorList>
    </citation>
    <scope>NUCLEOTIDE SEQUENCE [LARGE SCALE GENOMIC DNA]</scope>
    <source>
        <strain evidence="2 3">X11-5A</strain>
    </source>
</reference>
<name>A0AAP0ZMH2_9XANT</name>
<gene>
    <name evidence="2" type="ORF">ADT25_05835</name>
</gene>
<dbReference type="EMBL" id="LHUJ01000119">
    <property type="protein sequence ID" value="KOR46851.1"/>
    <property type="molecule type" value="Genomic_DNA"/>
</dbReference>
<organism evidence="2 3">
    <name type="scientific">Xanthomonas oryzae</name>
    <dbReference type="NCBI Taxonomy" id="347"/>
    <lineage>
        <taxon>Bacteria</taxon>
        <taxon>Pseudomonadati</taxon>
        <taxon>Pseudomonadota</taxon>
        <taxon>Gammaproteobacteria</taxon>
        <taxon>Lysobacterales</taxon>
        <taxon>Lysobacteraceae</taxon>
        <taxon>Xanthomonas</taxon>
    </lineage>
</organism>
<evidence type="ECO:0000256" key="1">
    <source>
        <dbReference type="SAM" id="MobiDB-lite"/>
    </source>
</evidence>
<proteinExistence type="predicted"/>